<dbReference type="Proteomes" id="UP000250266">
    <property type="component" value="Unassembled WGS sequence"/>
</dbReference>
<name>A0A8E2JAD4_9PEZI</name>
<proteinExistence type="predicted"/>
<evidence type="ECO:0000313" key="3">
    <source>
        <dbReference type="Proteomes" id="UP000250266"/>
    </source>
</evidence>
<dbReference type="InterPro" id="IPR038883">
    <property type="entry name" value="AN11006-like"/>
</dbReference>
<feature type="compositionally biased region" description="Basic residues" evidence="1">
    <location>
        <begin position="283"/>
        <end position="295"/>
    </location>
</feature>
<protein>
    <submittedName>
        <fullName evidence="2">Uncharacterized protein</fullName>
    </submittedName>
</protein>
<keyword evidence="3" id="KW-1185">Reference proteome</keyword>
<organism evidence="2 3">
    <name type="scientific">Lepidopterella palustris CBS 459.81</name>
    <dbReference type="NCBI Taxonomy" id="1314670"/>
    <lineage>
        <taxon>Eukaryota</taxon>
        <taxon>Fungi</taxon>
        <taxon>Dikarya</taxon>
        <taxon>Ascomycota</taxon>
        <taxon>Pezizomycotina</taxon>
        <taxon>Dothideomycetes</taxon>
        <taxon>Pleosporomycetidae</taxon>
        <taxon>Mytilinidiales</taxon>
        <taxon>Argynnaceae</taxon>
        <taxon>Lepidopterella</taxon>
    </lineage>
</organism>
<dbReference type="AlphaFoldDB" id="A0A8E2JAD4"/>
<dbReference type="PANTHER" id="PTHR42085:SF2">
    <property type="entry name" value="F-BOX DOMAIN-CONTAINING PROTEIN"/>
    <property type="match status" value="1"/>
</dbReference>
<dbReference type="EMBL" id="KV745356">
    <property type="protein sequence ID" value="OCK75152.1"/>
    <property type="molecule type" value="Genomic_DNA"/>
</dbReference>
<evidence type="ECO:0000313" key="2">
    <source>
        <dbReference type="EMBL" id="OCK75152.1"/>
    </source>
</evidence>
<feature type="region of interest" description="Disordered" evidence="1">
    <location>
        <begin position="273"/>
        <end position="295"/>
    </location>
</feature>
<accession>A0A8E2JAD4</accession>
<dbReference type="PANTHER" id="PTHR42085">
    <property type="entry name" value="F-BOX DOMAIN-CONTAINING PROTEIN"/>
    <property type="match status" value="1"/>
</dbReference>
<dbReference type="OrthoDB" id="3946646at2759"/>
<sequence length="295" mass="34580">MSYHLPYRGLPQELLDIIYEHALIRERIPIGKNVQPSDRNESCFMSLLQTSRKTHEDIISIIYGNNTFEFSDSFKDVLLFLKTLSQRSLLAIRHVSFTSESLHARPQRGDKAEQLCRLLTRTMKLRTLTIAGPSPHNLGGLAPAWDVLREEFYDWTFVAMLGDKVLKGHLETLRICHYTKLSHQTVGSETVFVQEPETPQLRHPEELLIVRFLENSPDFNREVHQATRYHFNTRIVNYEKEFSRVKKFVVEYGRLRRVESGFVVMVRRNHESAMRSYGNKSPLRTRRPKPSRRRS</sequence>
<reference evidence="2 3" key="1">
    <citation type="journal article" date="2016" name="Nat. Commun.">
        <title>Ectomycorrhizal ecology is imprinted in the genome of the dominant symbiotic fungus Cenococcum geophilum.</title>
        <authorList>
            <consortium name="DOE Joint Genome Institute"/>
            <person name="Peter M."/>
            <person name="Kohler A."/>
            <person name="Ohm R.A."/>
            <person name="Kuo A."/>
            <person name="Krutzmann J."/>
            <person name="Morin E."/>
            <person name="Arend M."/>
            <person name="Barry K.W."/>
            <person name="Binder M."/>
            <person name="Choi C."/>
            <person name="Clum A."/>
            <person name="Copeland A."/>
            <person name="Grisel N."/>
            <person name="Haridas S."/>
            <person name="Kipfer T."/>
            <person name="LaButti K."/>
            <person name="Lindquist E."/>
            <person name="Lipzen A."/>
            <person name="Maire R."/>
            <person name="Meier B."/>
            <person name="Mihaltcheva S."/>
            <person name="Molinier V."/>
            <person name="Murat C."/>
            <person name="Poggeler S."/>
            <person name="Quandt C.A."/>
            <person name="Sperisen C."/>
            <person name="Tritt A."/>
            <person name="Tisserant E."/>
            <person name="Crous P.W."/>
            <person name="Henrissat B."/>
            <person name="Nehls U."/>
            <person name="Egli S."/>
            <person name="Spatafora J.W."/>
            <person name="Grigoriev I.V."/>
            <person name="Martin F.M."/>
        </authorList>
    </citation>
    <scope>NUCLEOTIDE SEQUENCE [LARGE SCALE GENOMIC DNA]</scope>
    <source>
        <strain evidence="2 3">CBS 459.81</strain>
    </source>
</reference>
<evidence type="ECO:0000256" key="1">
    <source>
        <dbReference type="SAM" id="MobiDB-lite"/>
    </source>
</evidence>
<gene>
    <name evidence="2" type="ORF">K432DRAFT_386364</name>
</gene>